<dbReference type="InterPro" id="IPR045155">
    <property type="entry name" value="Beta-lactam_cat"/>
</dbReference>
<evidence type="ECO:0000313" key="4">
    <source>
        <dbReference type="EMBL" id="SNT65625.1"/>
    </source>
</evidence>
<dbReference type="InterPro" id="IPR006311">
    <property type="entry name" value="TAT_signal"/>
</dbReference>
<gene>
    <name evidence="4" type="ORF">SAMN05421812_12474</name>
</gene>
<dbReference type="GO" id="GO:0046677">
    <property type="term" value="P:response to antibiotic"/>
    <property type="evidence" value="ECO:0007669"/>
    <property type="project" value="InterPro"/>
</dbReference>
<dbReference type="Pfam" id="PF13354">
    <property type="entry name" value="Beta-lactamase2"/>
    <property type="match status" value="1"/>
</dbReference>
<dbReference type="PROSITE" id="PS51318">
    <property type="entry name" value="TAT"/>
    <property type="match status" value="1"/>
</dbReference>
<evidence type="ECO:0000256" key="2">
    <source>
        <dbReference type="ARBA" id="ARBA00030171"/>
    </source>
</evidence>
<keyword evidence="5" id="KW-1185">Reference proteome</keyword>
<dbReference type="SUPFAM" id="SSF56601">
    <property type="entry name" value="beta-lactamase/transpeptidase-like"/>
    <property type="match status" value="1"/>
</dbReference>
<evidence type="ECO:0000259" key="3">
    <source>
        <dbReference type="Pfam" id="PF13354"/>
    </source>
</evidence>
<accession>A0A239PFL5</accession>
<dbReference type="AlphaFoldDB" id="A0A239PFL5"/>
<dbReference type="GO" id="GO:0030655">
    <property type="term" value="P:beta-lactam antibiotic catabolic process"/>
    <property type="evidence" value="ECO:0007669"/>
    <property type="project" value="InterPro"/>
</dbReference>
<dbReference type="GO" id="GO:0008800">
    <property type="term" value="F:beta-lactamase activity"/>
    <property type="evidence" value="ECO:0007669"/>
    <property type="project" value="InterPro"/>
</dbReference>
<sequence length="340" mass="35960">MISSFNRRAALGLGTLATAGAVIGRQAPAAAEPDAIDGAALVEATPQEAAAKVGQVYQREIAVAKGNWHSLITVASTREVVAVADQVDTVVEAYSVNKLAVAIAVLDKVDRKLLSLTQRVNVTSGIVAAGGDGIFRLDGAYPSSVTLGHVLAALLTVSDDTASRLCGLVAPAAEINQILRKKGFVRTQVQPVGNPNQFYLGRTTPREMHTLLRKLVAGKLLSAASTRVMLSRLRSPIAFTDGIRREMSSLERGRIATKAGWFGDGRHEAGIIFSKLGRPVLTYSIFANGQSGAGNFGATHPAVRARARMGRAFLDTVNTLPGDPEVRIEGFDYYEPSNGA</sequence>
<dbReference type="Gene3D" id="3.40.710.10">
    <property type="entry name" value="DD-peptidase/beta-lactamase superfamily"/>
    <property type="match status" value="1"/>
</dbReference>
<dbReference type="PANTHER" id="PTHR35333:SF3">
    <property type="entry name" value="BETA-LACTAMASE-TYPE TRANSPEPTIDASE FOLD CONTAINING PROTEIN"/>
    <property type="match status" value="1"/>
</dbReference>
<dbReference type="RefSeq" id="WP_089255304.1">
    <property type="nucleotide sequence ID" value="NZ_FZPH01000024.1"/>
</dbReference>
<feature type="domain" description="Beta-lactamase class A catalytic" evidence="3">
    <location>
        <begin position="87"/>
        <end position="286"/>
    </location>
</feature>
<name>A0A239PFL5_9ACTN</name>
<dbReference type="Proteomes" id="UP000198362">
    <property type="component" value="Unassembled WGS sequence"/>
</dbReference>
<reference evidence="4 5" key="1">
    <citation type="submission" date="2017-06" db="EMBL/GenBank/DDBJ databases">
        <authorList>
            <person name="Kim H.J."/>
            <person name="Triplett B.A."/>
        </authorList>
    </citation>
    <scope>NUCLEOTIDE SEQUENCE [LARGE SCALE GENOMIC DNA]</scope>
    <source>
        <strain evidence="4 5">CGMCC 4.5593</strain>
    </source>
</reference>
<organism evidence="4 5">
    <name type="scientific">Asanoa hainanensis</name>
    <dbReference type="NCBI Taxonomy" id="560556"/>
    <lineage>
        <taxon>Bacteria</taxon>
        <taxon>Bacillati</taxon>
        <taxon>Actinomycetota</taxon>
        <taxon>Actinomycetes</taxon>
        <taxon>Micromonosporales</taxon>
        <taxon>Micromonosporaceae</taxon>
        <taxon>Asanoa</taxon>
    </lineage>
</organism>
<dbReference type="PANTHER" id="PTHR35333">
    <property type="entry name" value="BETA-LACTAMASE"/>
    <property type="match status" value="1"/>
</dbReference>
<protein>
    <recommendedName>
        <fullName evidence="1">Beta-lactamase</fullName>
    </recommendedName>
    <alternativeName>
        <fullName evidence="2">Penicillinase</fullName>
    </alternativeName>
</protein>
<evidence type="ECO:0000313" key="5">
    <source>
        <dbReference type="Proteomes" id="UP000198362"/>
    </source>
</evidence>
<proteinExistence type="predicted"/>
<dbReference type="InterPro" id="IPR012338">
    <property type="entry name" value="Beta-lactam/transpept-like"/>
</dbReference>
<evidence type="ECO:0000256" key="1">
    <source>
        <dbReference type="ARBA" id="ARBA00018879"/>
    </source>
</evidence>
<dbReference type="EMBL" id="FZPH01000024">
    <property type="protein sequence ID" value="SNT65625.1"/>
    <property type="molecule type" value="Genomic_DNA"/>
</dbReference>
<dbReference type="InterPro" id="IPR000871">
    <property type="entry name" value="Beta-lactam_class-A"/>
</dbReference>
<dbReference type="OrthoDB" id="4515847at2"/>